<dbReference type="InterPro" id="IPR000432">
    <property type="entry name" value="DNA_mismatch_repair_MutS_C"/>
</dbReference>
<keyword evidence="5 9" id="KW-0067">ATP-binding</keyword>
<evidence type="ECO:0000313" key="12">
    <source>
        <dbReference type="EMBL" id="SFM83851.1"/>
    </source>
</evidence>
<dbReference type="FunFam" id="3.40.50.300:FF:000870">
    <property type="entry name" value="MutS protein homolog 4"/>
    <property type="match status" value="1"/>
</dbReference>
<dbReference type="STRING" id="39841.SAMN05660836_01631"/>
<dbReference type="InterPro" id="IPR007695">
    <property type="entry name" value="DNA_mismatch_repair_MutS-lik_N"/>
</dbReference>
<dbReference type="PIRSF" id="PIRSF037677">
    <property type="entry name" value="DNA_mis_repair_Msh6"/>
    <property type="match status" value="1"/>
</dbReference>
<dbReference type="SUPFAM" id="SSF53150">
    <property type="entry name" value="DNA repair protein MutS, domain II"/>
    <property type="match status" value="1"/>
</dbReference>
<evidence type="ECO:0000256" key="6">
    <source>
        <dbReference type="ARBA" id="ARBA00023125"/>
    </source>
</evidence>
<dbReference type="InterPro" id="IPR027417">
    <property type="entry name" value="P-loop_NTPase"/>
</dbReference>
<dbReference type="PANTHER" id="PTHR11361:SF34">
    <property type="entry name" value="DNA MISMATCH REPAIR PROTEIN MSH1, MITOCHONDRIAL"/>
    <property type="match status" value="1"/>
</dbReference>
<evidence type="ECO:0000256" key="2">
    <source>
        <dbReference type="ARBA" id="ARBA00021982"/>
    </source>
</evidence>
<sequence>MGSTEKMTPMMKQYIEIKSQYPDALLLYRMGDFYELFMEDAVTASRILNIALTTRDKNSENPVPMCGVPHHAADTYISKLVAAGYKVAICEQVEDPQKSRGLVERTVTRVITPGLILEEHNLDAKLPNYLAAIAGTDGTWGLAWTDISTGEFRISEVNKIDELKEEISRISPREALIPQSLETAGYELVGQDSRVALEFLTDDYFDISEGEKELQKLFSVHSLEGFGIHKYSWAIGCAGAIVRYIRDNHLPLNHLRPPLPYHRSDYMILDETTIRNLELFYSQSFQGKKGSLFHVLDSTSTPMGGRTLQQWIRYPLTLKNQINRRLKAVEELFSDQEINDKLTSALKNISDLERILSRLTAGTATPRDLASLRKSLRCLPAVEDCLSKCRSALLTDINSQWDSLQDVADSIDDILLEDPAVNWSTGYVIKDGVDEELDRCRRLSRDTRSWLVEYEQKQRDITGIASLKVKYNRVFGYFIEVPRSQVQKVPDYYHRKQTLVNAERYFTDELKAFEVEALHAEERRVQLERMWFERLCESILQHKERIQKTAELIGIIDCIASFAEVSRVNNYVKPNINEDGLIDIKEGRHPILEKMLPPGTFIPNDVYLDMDSHQILVITGPNMAGKSTILRQIALIVLMAHLGCFVPARSARICTVDRIFTRIGAADDLARGRSTFMVEMQETAHILHNATPKSLVILDEIGRGTSTYDGVSIAWAVVEHLHNLYGKGVKTLCATHYHELTELADILERVRNFNVAVRERDQKIVFLHKLVEGGANKSYGIHVARLAGLPEAVVQRAGEKLQELENASSGYEIPKRVKVARRKREKHVGLQLPLFTSSNEWLKREILSLDLDRTTPLMALQILYALQRKLKIQESAES</sequence>
<dbReference type="InterPro" id="IPR036678">
    <property type="entry name" value="MutS_con_dom_sf"/>
</dbReference>
<comment type="similarity">
    <text evidence="1 9 10">Belongs to the DNA mismatch repair MutS family.</text>
</comment>
<feature type="domain" description="DNA mismatch repair proteins mutS family" evidence="11">
    <location>
        <begin position="694"/>
        <end position="710"/>
    </location>
</feature>
<evidence type="ECO:0000256" key="8">
    <source>
        <dbReference type="ARBA" id="ARBA00024647"/>
    </source>
</evidence>
<dbReference type="GO" id="GO:0006298">
    <property type="term" value="P:mismatch repair"/>
    <property type="evidence" value="ECO:0007669"/>
    <property type="project" value="UniProtKB-UniRule"/>
</dbReference>
<dbReference type="FunFam" id="1.10.1420.10:FF:000001">
    <property type="entry name" value="DNA mismatch repair protein MutS"/>
    <property type="match status" value="1"/>
</dbReference>
<dbReference type="Pfam" id="PF00488">
    <property type="entry name" value="MutS_V"/>
    <property type="match status" value="1"/>
</dbReference>
<evidence type="ECO:0000256" key="5">
    <source>
        <dbReference type="ARBA" id="ARBA00022840"/>
    </source>
</evidence>
<dbReference type="Pfam" id="PF05188">
    <property type="entry name" value="MutS_II"/>
    <property type="match status" value="1"/>
</dbReference>
<organism evidence="12 13">
    <name type="scientific">Thermodesulforhabdus norvegica</name>
    <dbReference type="NCBI Taxonomy" id="39841"/>
    <lineage>
        <taxon>Bacteria</taxon>
        <taxon>Pseudomonadati</taxon>
        <taxon>Thermodesulfobacteriota</taxon>
        <taxon>Syntrophobacteria</taxon>
        <taxon>Syntrophobacterales</taxon>
        <taxon>Thermodesulforhabdaceae</taxon>
        <taxon>Thermodesulforhabdus</taxon>
    </lineage>
</organism>
<dbReference type="InterPro" id="IPR017261">
    <property type="entry name" value="DNA_mismatch_repair_MutS/MSH"/>
</dbReference>
<gene>
    <name evidence="9" type="primary">mutS</name>
    <name evidence="12" type="ORF">SAMN05660836_01631</name>
</gene>
<comment type="function">
    <text evidence="8 9">This protein is involved in the repair of mismatches in DNA. It is possible that it carries out the mismatch recognition step. This protein has a weak ATPase activity.</text>
</comment>
<evidence type="ECO:0000256" key="7">
    <source>
        <dbReference type="ARBA" id="ARBA00023204"/>
    </source>
</evidence>
<dbReference type="InterPro" id="IPR007861">
    <property type="entry name" value="DNA_mismatch_repair_MutS_clamp"/>
</dbReference>
<dbReference type="Pfam" id="PF05192">
    <property type="entry name" value="MutS_III"/>
    <property type="match status" value="1"/>
</dbReference>
<dbReference type="OrthoDB" id="9802448at2"/>
<name>A0A1I4U4T8_9BACT</name>
<dbReference type="InterPro" id="IPR036187">
    <property type="entry name" value="DNA_mismatch_repair_MutS_sf"/>
</dbReference>
<dbReference type="Proteomes" id="UP000199611">
    <property type="component" value="Unassembled WGS sequence"/>
</dbReference>
<dbReference type="SUPFAM" id="SSF55271">
    <property type="entry name" value="DNA repair protein MutS, domain I"/>
    <property type="match status" value="1"/>
</dbReference>
<evidence type="ECO:0000256" key="1">
    <source>
        <dbReference type="ARBA" id="ARBA00006271"/>
    </source>
</evidence>
<dbReference type="InterPro" id="IPR007860">
    <property type="entry name" value="DNA_mmatch_repair_MutS_con_dom"/>
</dbReference>
<dbReference type="GO" id="GO:0005829">
    <property type="term" value="C:cytosol"/>
    <property type="evidence" value="ECO:0007669"/>
    <property type="project" value="TreeGrafter"/>
</dbReference>
<dbReference type="RefSeq" id="WP_093395146.1">
    <property type="nucleotide sequence ID" value="NZ_FOUU01000005.1"/>
</dbReference>
<dbReference type="SMART" id="SM00533">
    <property type="entry name" value="MUTSd"/>
    <property type="match status" value="1"/>
</dbReference>
<dbReference type="Gene3D" id="3.40.50.300">
    <property type="entry name" value="P-loop containing nucleotide triphosphate hydrolases"/>
    <property type="match status" value="1"/>
</dbReference>
<dbReference type="Pfam" id="PF05190">
    <property type="entry name" value="MutS_IV"/>
    <property type="match status" value="1"/>
</dbReference>
<dbReference type="Gene3D" id="1.10.1420.10">
    <property type="match status" value="2"/>
</dbReference>
<dbReference type="SUPFAM" id="SSF48334">
    <property type="entry name" value="DNA repair protein MutS, domain III"/>
    <property type="match status" value="1"/>
</dbReference>
<protein>
    <recommendedName>
        <fullName evidence="2 9">DNA mismatch repair protein MutS</fullName>
    </recommendedName>
</protein>
<dbReference type="Gene3D" id="3.30.420.110">
    <property type="entry name" value="MutS, connector domain"/>
    <property type="match status" value="1"/>
</dbReference>
<keyword evidence="13" id="KW-1185">Reference proteome</keyword>
<evidence type="ECO:0000256" key="3">
    <source>
        <dbReference type="ARBA" id="ARBA00022741"/>
    </source>
</evidence>
<dbReference type="PANTHER" id="PTHR11361">
    <property type="entry name" value="DNA MISMATCH REPAIR PROTEIN MUTS FAMILY MEMBER"/>
    <property type="match status" value="1"/>
</dbReference>
<dbReference type="Pfam" id="PF01624">
    <property type="entry name" value="MutS_I"/>
    <property type="match status" value="1"/>
</dbReference>
<dbReference type="GO" id="GO:0140664">
    <property type="term" value="F:ATP-dependent DNA damage sensor activity"/>
    <property type="evidence" value="ECO:0007669"/>
    <property type="project" value="InterPro"/>
</dbReference>
<keyword evidence="3 9" id="KW-0547">Nucleotide-binding</keyword>
<keyword evidence="4 9" id="KW-0227">DNA damage</keyword>
<keyword evidence="7 9" id="KW-0234">DNA repair</keyword>
<dbReference type="Gene3D" id="3.40.1170.10">
    <property type="entry name" value="DNA repair protein MutS, domain I"/>
    <property type="match status" value="1"/>
</dbReference>
<dbReference type="SMART" id="SM00534">
    <property type="entry name" value="MUTSac"/>
    <property type="match status" value="1"/>
</dbReference>
<dbReference type="GO" id="GO:0003684">
    <property type="term" value="F:damaged DNA binding"/>
    <property type="evidence" value="ECO:0007669"/>
    <property type="project" value="UniProtKB-UniRule"/>
</dbReference>
<dbReference type="SUPFAM" id="SSF52540">
    <property type="entry name" value="P-loop containing nucleoside triphosphate hydrolases"/>
    <property type="match status" value="1"/>
</dbReference>
<evidence type="ECO:0000313" key="13">
    <source>
        <dbReference type="Proteomes" id="UP000199611"/>
    </source>
</evidence>
<dbReference type="EMBL" id="FOUU01000005">
    <property type="protein sequence ID" value="SFM83851.1"/>
    <property type="molecule type" value="Genomic_DNA"/>
</dbReference>
<dbReference type="FunFam" id="3.40.1170.10:FF:000001">
    <property type="entry name" value="DNA mismatch repair protein MutS"/>
    <property type="match status" value="1"/>
</dbReference>
<dbReference type="NCBIfam" id="NF003810">
    <property type="entry name" value="PRK05399.1"/>
    <property type="match status" value="1"/>
</dbReference>
<keyword evidence="6 9" id="KW-0238">DNA-binding</keyword>
<evidence type="ECO:0000256" key="10">
    <source>
        <dbReference type="RuleBase" id="RU003756"/>
    </source>
</evidence>
<dbReference type="InterPro" id="IPR045076">
    <property type="entry name" value="MutS"/>
</dbReference>
<dbReference type="GO" id="GO:0005524">
    <property type="term" value="F:ATP binding"/>
    <property type="evidence" value="ECO:0007669"/>
    <property type="project" value="UniProtKB-UniRule"/>
</dbReference>
<evidence type="ECO:0000256" key="9">
    <source>
        <dbReference type="HAMAP-Rule" id="MF_00096"/>
    </source>
</evidence>
<dbReference type="NCBIfam" id="TIGR01070">
    <property type="entry name" value="mutS1"/>
    <property type="match status" value="1"/>
</dbReference>
<evidence type="ECO:0000259" key="11">
    <source>
        <dbReference type="PROSITE" id="PS00486"/>
    </source>
</evidence>
<accession>A0A1I4U4T8</accession>
<dbReference type="InterPro" id="IPR005748">
    <property type="entry name" value="DNA_mismatch_repair_MutS"/>
</dbReference>
<feature type="binding site" evidence="9">
    <location>
        <begin position="620"/>
        <end position="627"/>
    </location>
    <ligand>
        <name>ATP</name>
        <dbReference type="ChEBI" id="CHEBI:30616"/>
    </ligand>
</feature>
<dbReference type="InterPro" id="IPR007696">
    <property type="entry name" value="DNA_mismatch_repair_MutS_core"/>
</dbReference>
<reference evidence="13" key="1">
    <citation type="submission" date="2016-10" db="EMBL/GenBank/DDBJ databases">
        <authorList>
            <person name="Varghese N."/>
            <person name="Submissions S."/>
        </authorList>
    </citation>
    <scope>NUCLEOTIDE SEQUENCE [LARGE SCALE GENOMIC DNA]</scope>
    <source>
        <strain evidence="13">DSM 9990</strain>
    </source>
</reference>
<dbReference type="AlphaFoldDB" id="A0A1I4U4T8"/>
<dbReference type="GO" id="GO:0030983">
    <property type="term" value="F:mismatched DNA binding"/>
    <property type="evidence" value="ECO:0007669"/>
    <property type="project" value="InterPro"/>
</dbReference>
<proteinExistence type="inferred from homology"/>
<dbReference type="PROSITE" id="PS00486">
    <property type="entry name" value="DNA_MISMATCH_REPAIR_2"/>
    <property type="match status" value="1"/>
</dbReference>
<dbReference type="CDD" id="cd03284">
    <property type="entry name" value="ABC_MutS1"/>
    <property type="match status" value="1"/>
</dbReference>
<evidence type="ECO:0000256" key="4">
    <source>
        <dbReference type="ARBA" id="ARBA00022763"/>
    </source>
</evidence>
<dbReference type="HAMAP" id="MF_00096">
    <property type="entry name" value="MutS"/>
    <property type="match status" value="1"/>
</dbReference>
<dbReference type="InterPro" id="IPR016151">
    <property type="entry name" value="DNA_mismatch_repair_MutS_N"/>
</dbReference>